<evidence type="ECO:0000313" key="3">
    <source>
        <dbReference type="EMBL" id="KJH52644.1"/>
    </source>
</evidence>
<evidence type="ECO:0000313" key="4">
    <source>
        <dbReference type="Proteomes" id="UP000053766"/>
    </source>
</evidence>
<accession>A0A0D8Y9H0</accession>
<gene>
    <name evidence="3" type="ORF">DICVIV_01105</name>
</gene>
<dbReference type="InterPro" id="IPR008160">
    <property type="entry name" value="Collagen"/>
</dbReference>
<evidence type="ECO:0000256" key="1">
    <source>
        <dbReference type="ARBA" id="ARBA00022737"/>
    </source>
</evidence>
<feature type="compositionally biased region" description="Low complexity" evidence="2">
    <location>
        <begin position="291"/>
        <end position="311"/>
    </location>
</feature>
<feature type="compositionally biased region" description="Low complexity" evidence="2">
    <location>
        <begin position="325"/>
        <end position="337"/>
    </location>
</feature>
<reference evidence="4" key="2">
    <citation type="journal article" date="2016" name="Sci. Rep.">
        <title>Dictyocaulus viviparus genome, variome and transcriptome elucidate lungworm biology and support future intervention.</title>
        <authorList>
            <person name="McNulty S.N."/>
            <person name="Strube C."/>
            <person name="Rosa B.A."/>
            <person name="Martin J.C."/>
            <person name="Tyagi R."/>
            <person name="Choi Y.J."/>
            <person name="Wang Q."/>
            <person name="Hallsworth Pepin K."/>
            <person name="Zhang X."/>
            <person name="Ozersky P."/>
            <person name="Wilson R.K."/>
            <person name="Sternberg P.W."/>
            <person name="Gasser R.B."/>
            <person name="Mitreva M."/>
        </authorList>
    </citation>
    <scope>NUCLEOTIDE SEQUENCE [LARGE SCALE GENOMIC DNA]</scope>
    <source>
        <strain evidence="4">HannoverDv2000</strain>
    </source>
</reference>
<dbReference type="Proteomes" id="UP000053766">
    <property type="component" value="Unassembled WGS sequence"/>
</dbReference>
<name>A0A0D8Y9H0_DICVI</name>
<keyword evidence="1" id="KW-0677">Repeat</keyword>
<dbReference type="GO" id="GO:0005581">
    <property type="term" value="C:collagen trimer"/>
    <property type="evidence" value="ECO:0007669"/>
    <property type="project" value="UniProtKB-KW"/>
</dbReference>
<feature type="compositionally biased region" description="Basic residues" evidence="2">
    <location>
        <begin position="371"/>
        <end position="383"/>
    </location>
</feature>
<dbReference type="AlphaFoldDB" id="A0A0D8Y9H0"/>
<proteinExistence type="predicted"/>
<feature type="region of interest" description="Disordered" evidence="2">
    <location>
        <begin position="139"/>
        <end position="166"/>
    </location>
</feature>
<dbReference type="EMBL" id="KN716161">
    <property type="protein sequence ID" value="KJH52644.1"/>
    <property type="molecule type" value="Genomic_DNA"/>
</dbReference>
<protein>
    <submittedName>
        <fullName evidence="3">Collagen triple helix repeat protein</fullName>
    </submittedName>
</protein>
<dbReference type="PANTHER" id="PTHR24637">
    <property type="entry name" value="COLLAGEN"/>
    <property type="match status" value="1"/>
</dbReference>
<feature type="compositionally biased region" description="Gly residues" evidence="2">
    <location>
        <begin position="348"/>
        <end position="357"/>
    </location>
</feature>
<keyword evidence="4" id="KW-1185">Reference proteome</keyword>
<feature type="compositionally biased region" description="Basic and acidic residues" evidence="2">
    <location>
        <begin position="143"/>
        <end position="157"/>
    </location>
</feature>
<reference evidence="3 4" key="1">
    <citation type="submission" date="2013-11" db="EMBL/GenBank/DDBJ databases">
        <title>Draft genome of the bovine lungworm Dictyocaulus viviparus.</title>
        <authorList>
            <person name="Mitreva M."/>
        </authorList>
    </citation>
    <scope>NUCLEOTIDE SEQUENCE [LARGE SCALE GENOMIC DNA]</scope>
    <source>
        <strain evidence="3 4">HannoverDv2000</strain>
    </source>
</reference>
<dbReference type="Pfam" id="PF01391">
    <property type="entry name" value="Collagen"/>
    <property type="match status" value="2"/>
</dbReference>
<keyword evidence="3" id="KW-0176">Collagen</keyword>
<organism evidence="3 4">
    <name type="scientific">Dictyocaulus viviparus</name>
    <name type="common">Bovine lungworm</name>
    <dbReference type="NCBI Taxonomy" id="29172"/>
    <lineage>
        <taxon>Eukaryota</taxon>
        <taxon>Metazoa</taxon>
        <taxon>Ecdysozoa</taxon>
        <taxon>Nematoda</taxon>
        <taxon>Chromadorea</taxon>
        <taxon>Rhabditida</taxon>
        <taxon>Rhabditina</taxon>
        <taxon>Rhabditomorpha</taxon>
        <taxon>Strongyloidea</taxon>
        <taxon>Metastrongylidae</taxon>
        <taxon>Dictyocaulus</taxon>
    </lineage>
</organism>
<dbReference type="PANTHER" id="PTHR24637:SF423">
    <property type="entry name" value="NEMATODE CUTICLE COLLAGEN N-TERMINAL DOMAIN-CONTAINING PROTEIN"/>
    <property type="match status" value="1"/>
</dbReference>
<dbReference type="STRING" id="29172.A0A0D8Y9H0"/>
<feature type="region of interest" description="Disordered" evidence="2">
    <location>
        <begin position="256"/>
        <end position="386"/>
    </location>
</feature>
<evidence type="ECO:0000256" key="2">
    <source>
        <dbReference type="SAM" id="MobiDB-lite"/>
    </source>
</evidence>
<sequence length="404" mass="43410">MDNLLTSVGFCPRSSDHYGQRSQSRYHSMHLNMQMNVPKLLDVKAVDDNFDSKKRWGKRVEIKMRHIVMESNPDIETNTAKGSYFSAVLRRFSTQSIVKKRGRSIFPDADLIGEINEIRYKTIVIVTENYHIDRVINPPNATEKTESENHCELRPDPECPFGAPGLTGRDGEDGVVIVTENYHIDRVINPPNAIEKTESENHCELRPDPECPFGAPGLAGKDGEDGVDGANGHAGINGLDGEPHYTHDTKCIQCPIGRLGLPGPPGKPGPTGENGPDGKPGVTSVGPPGPKGESGSKGESGPPGSPGEAGKFSIRWISPRGEKGLPGLPGHPGKVGPQGYSGEIGKLGASGGVGQRGTRGIPGADGPPGKRGLRGRTSKRPRRCSCPLRQKALQRNFARKLKNK</sequence>
<dbReference type="OrthoDB" id="5872864at2759"/>